<protein>
    <submittedName>
        <fullName evidence="1">Uncharacterized protein</fullName>
    </submittedName>
</protein>
<accession>C0PSC3</accession>
<name>C0PSC3_PICSI</name>
<organism evidence="1">
    <name type="scientific">Picea sitchensis</name>
    <name type="common">Sitka spruce</name>
    <name type="synonym">Pinus sitchensis</name>
    <dbReference type="NCBI Taxonomy" id="3332"/>
    <lineage>
        <taxon>Eukaryota</taxon>
        <taxon>Viridiplantae</taxon>
        <taxon>Streptophyta</taxon>
        <taxon>Embryophyta</taxon>
        <taxon>Tracheophyta</taxon>
        <taxon>Spermatophyta</taxon>
        <taxon>Pinopsida</taxon>
        <taxon>Pinidae</taxon>
        <taxon>Conifers I</taxon>
        <taxon>Pinales</taxon>
        <taxon>Pinaceae</taxon>
        <taxon>Picea</taxon>
    </lineage>
</organism>
<sequence length="63" mass="7131">MTDRLIHCECGCMVLHGVIVRDFICSQAIKSLKTSLWADSSSDWASVLFLVEVWISFSLKKIL</sequence>
<reference evidence="1" key="1">
    <citation type="submission" date="2009-02" db="EMBL/GenBank/DDBJ databases">
        <title>Full length sequence-verified cDNA sequences from Sitka spruce (Picea sitchensis).</title>
        <authorList>
            <person name="Reid K.E."/>
            <person name="Liao N."/>
            <person name="Ralph S."/>
            <person name="Kolosova N."/>
            <person name="Oddy C."/>
            <person name="Moore R."/>
            <person name="Mayo M."/>
            <person name="Wagner S."/>
            <person name="King J."/>
            <person name="Yanchuk A."/>
            <person name="Holt R."/>
            <person name="Jones S."/>
            <person name="Marra M."/>
            <person name="Ritland C.E."/>
            <person name="Ritland K."/>
            <person name="Bohlmann J."/>
        </authorList>
    </citation>
    <scope>NUCLEOTIDE SEQUENCE</scope>
    <source>
        <tissue evidence="1">Bark</tissue>
    </source>
</reference>
<dbReference type="AlphaFoldDB" id="C0PSC3"/>
<dbReference type="EMBL" id="BT071245">
    <property type="protein sequence ID" value="ACN40713.1"/>
    <property type="molecule type" value="mRNA"/>
</dbReference>
<proteinExistence type="evidence at transcript level"/>
<evidence type="ECO:0000313" key="1">
    <source>
        <dbReference type="EMBL" id="ACN40713.1"/>
    </source>
</evidence>